<dbReference type="InterPro" id="IPR000811">
    <property type="entry name" value="Glyco_trans_35"/>
</dbReference>
<evidence type="ECO:0000313" key="5">
    <source>
        <dbReference type="Proteomes" id="UP001310594"/>
    </source>
</evidence>
<comment type="similarity">
    <text evidence="1 2">Belongs to the glycogen phosphorylase family.</text>
</comment>
<dbReference type="GO" id="GO:0005980">
    <property type="term" value="P:glycogen catabolic process"/>
    <property type="evidence" value="ECO:0007669"/>
    <property type="project" value="TreeGrafter"/>
</dbReference>
<dbReference type="Proteomes" id="UP001310594">
    <property type="component" value="Unassembled WGS sequence"/>
</dbReference>
<comment type="function">
    <text evidence="2">Allosteric enzyme that catalyzes the rate-limiting step in glycogen catabolism, the phosphorolytic cleavage of glycogen to produce glucose-1-phosphate, and plays a central role in maintaining cellular and organismal glucose homeostasis.</text>
</comment>
<sequence length="427" mass="48524">MATSTTSTESSRPSLRERKPSTSSPISDFTTAVGPAGMTRPKHKRTVTGFGPGEIKSVEASVPESQREAWRKFSAKEFKTTEEFEAEVVRHIETTLARSLFNCDEAAAYAGTALALRDRLIIEWNRTQQQQTFADPKRVYYLSLEFLMGRALDNAILNVGMKDVAEKGLAELGFRMEDVISQERDAALGNGGLGRLAACFLDSLATLNYPAWGYALRYRYGIFRQEIVDGYQVEVPDYWLDFNPWEFPRHDVTVDIQFYGSVRKYRDDSGKQISVWENGEIVKAVAYDAPIPGYGTRTTNNLRLWSSKASHGEFDFTKFNAGEYEASVADQQRAETISAVLYPNDSLDRGKELRLKQQYFWCAASLFDIVRRFKKSKKAWKEFPNQVAIQLNDTHPTLAIPELMRILLDLEGLEWDEAWQITQMTFG</sequence>
<protein>
    <recommendedName>
        <fullName evidence="2">Alpha-1,4 glucan phosphorylase</fullName>
        <ecNumber evidence="2">2.4.1.1</ecNumber>
    </recommendedName>
</protein>
<dbReference type="SUPFAM" id="SSF53756">
    <property type="entry name" value="UDP-Glycosyltransferase/glycogen phosphorylase"/>
    <property type="match status" value="1"/>
</dbReference>
<keyword evidence="2 4" id="KW-0808">Transferase</keyword>
<evidence type="ECO:0000256" key="3">
    <source>
        <dbReference type="SAM" id="MobiDB-lite"/>
    </source>
</evidence>
<feature type="compositionally biased region" description="Polar residues" evidence="3">
    <location>
        <begin position="21"/>
        <end position="30"/>
    </location>
</feature>
<accession>A0AAN7W8B8</accession>
<proteinExistence type="inferred from homology"/>
<gene>
    <name evidence="4" type="primary">GPH1_2</name>
    <name evidence="4" type="ORF">LTR97_005027</name>
</gene>
<comment type="cofactor">
    <cofactor evidence="2">
        <name>pyridoxal 5'-phosphate</name>
        <dbReference type="ChEBI" id="CHEBI:597326"/>
    </cofactor>
</comment>
<comment type="catalytic activity">
    <reaction evidence="2">
        <text>[(1-&gt;4)-alpha-D-glucosyl](n) + phosphate = [(1-&gt;4)-alpha-D-glucosyl](n-1) + alpha-D-glucose 1-phosphate</text>
        <dbReference type="Rhea" id="RHEA:41732"/>
        <dbReference type="Rhea" id="RHEA-COMP:9584"/>
        <dbReference type="Rhea" id="RHEA-COMP:9586"/>
        <dbReference type="ChEBI" id="CHEBI:15444"/>
        <dbReference type="ChEBI" id="CHEBI:43474"/>
        <dbReference type="ChEBI" id="CHEBI:58601"/>
        <dbReference type="EC" id="2.4.1.1"/>
    </reaction>
</comment>
<dbReference type="Pfam" id="PF00343">
    <property type="entry name" value="Phosphorylase"/>
    <property type="match status" value="1"/>
</dbReference>
<dbReference type="PANTHER" id="PTHR11468">
    <property type="entry name" value="GLYCOGEN PHOSPHORYLASE"/>
    <property type="match status" value="1"/>
</dbReference>
<keyword evidence="2" id="KW-0663">Pyridoxal phosphate</keyword>
<evidence type="ECO:0000313" key="4">
    <source>
        <dbReference type="EMBL" id="KAK5700510.1"/>
    </source>
</evidence>
<organism evidence="4 5">
    <name type="scientific">Elasticomyces elasticus</name>
    <dbReference type="NCBI Taxonomy" id="574655"/>
    <lineage>
        <taxon>Eukaryota</taxon>
        <taxon>Fungi</taxon>
        <taxon>Dikarya</taxon>
        <taxon>Ascomycota</taxon>
        <taxon>Pezizomycotina</taxon>
        <taxon>Dothideomycetes</taxon>
        <taxon>Dothideomycetidae</taxon>
        <taxon>Mycosphaerellales</taxon>
        <taxon>Teratosphaeriaceae</taxon>
        <taxon>Elasticomyces</taxon>
    </lineage>
</organism>
<dbReference type="FunFam" id="3.40.50.2000:FF:000807">
    <property type="entry name" value="Alpha-glucan phosphorylase 2, cytosolic"/>
    <property type="match status" value="1"/>
</dbReference>
<dbReference type="EMBL" id="JAVRQU010000007">
    <property type="protein sequence ID" value="KAK5700510.1"/>
    <property type="molecule type" value="Genomic_DNA"/>
</dbReference>
<dbReference type="GO" id="GO:0030170">
    <property type="term" value="F:pyridoxal phosphate binding"/>
    <property type="evidence" value="ECO:0007669"/>
    <property type="project" value="TreeGrafter"/>
</dbReference>
<evidence type="ECO:0000256" key="1">
    <source>
        <dbReference type="ARBA" id="ARBA00006047"/>
    </source>
</evidence>
<dbReference type="GO" id="GO:0008184">
    <property type="term" value="F:glycogen phosphorylase activity"/>
    <property type="evidence" value="ECO:0007669"/>
    <property type="project" value="InterPro"/>
</dbReference>
<keyword evidence="2" id="KW-0119">Carbohydrate metabolism</keyword>
<evidence type="ECO:0000256" key="2">
    <source>
        <dbReference type="RuleBase" id="RU000587"/>
    </source>
</evidence>
<dbReference type="EC" id="2.4.1.1" evidence="2"/>
<dbReference type="AlphaFoldDB" id="A0AAN7W8B8"/>
<name>A0AAN7W8B8_9PEZI</name>
<dbReference type="PANTHER" id="PTHR11468:SF3">
    <property type="entry name" value="GLYCOGEN PHOSPHORYLASE, LIVER FORM"/>
    <property type="match status" value="1"/>
</dbReference>
<keyword evidence="2 4" id="KW-0328">Glycosyltransferase</keyword>
<reference evidence="4" key="1">
    <citation type="submission" date="2023-08" db="EMBL/GenBank/DDBJ databases">
        <title>Black Yeasts Isolated from many extreme environments.</title>
        <authorList>
            <person name="Coleine C."/>
            <person name="Stajich J.E."/>
            <person name="Selbmann L."/>
        </authorList>
    </citation>
    <scope>NUCLEOTIDE SEQUENCE</scope>
    <source>
        <strain evidence="4">CCFEE 5810</strain>
    </source>
</reference>
<comment type="caution">
    <text evidence="4">The sequence shown here is derived from an EMBL/GenBank/DDBJ whole genome shotgun (WGS) entry which is preliminary data.</text>
</comment>
<dbReference type="GO" id="GO:0005737">
    <property type="term" value="C:cytoplasm"/>
    <property type="evidence" value="ECO:0007669"/>
    <property type="project" value="TreeGrafter"/>
</dbReference>
<dbReference type="Gene3D" id="3.40.50.2000">
    <property type="entry name" value="Glycogen Phosphorylase B"/>
    <property type="match status" value="1"/>
</dbReference>
<feature type="compositionally biased region" description="Low complexity" evidence="3">
    <location>
        <begin position="1"/>
        <end position="11"/>
    </location>
</feature>
<feature type="region of interest" description="Disordered" evidence="3">
    <location>
        <begin position="1"/>
        <end position="61"/>
    </location>
</feature>